<proteinExistence type="predicted"/>
<name>A0A514U0U5_9CAUD</name>
<reference evidence="1 2" key="1">
    <citation type="submission" date="2019-06" db="EMBL/GenBank/DDBJ databases">
        <authorList>
            <person name="Burns M.A."/>
            <person name="Hill G.C."/>
            <person name="Wesley B.E."/>
            <person name="Womack T.V."/>
            <person name="Krukonis G.P."/>
            <person name="Delesalle V.A."/>
            <person name="Garlena R.A."/>
            <person name="Russell D.A."/>
            <person name="Pope W.H."/>
            <person name="Jacobs-Sera D."/>
            <person name="Hatfull G.F."/>
        </authorList>
    </citation>
    <scope>NUCLEOTIDE SEQUENCE [LARGE SCALE GENOMIC DNA]</scope>
</reference>
<dbReference type="RefSeq" id="YP_010649064.1">
    <property type="nucleotide sequence ID" value="NC_070764.1"/>
</dbReference>
<dbReference type="KEGG" id="vg:77924582"/>
<dbReference type="EMBL" id="MN096369">
    <property type="protein sequence ID" value="QDK02568.1"/>
    <property type="molecule type" value="Genomic_DNA"/>
</dbReference>
<sequence length="83" mass="9783">MVIETLLHRNQVMHRVVMHRGIGRDSYHPYEEDPRDGRPSYQARCVCGWKSVRLFQKWNVDKVVCKHQEGKDVNGWGEATTEM</sequence>
<gene>
    <name evidence="1" type="primary">20</name>
    <name evidence="1" type="ORF">SEA_PHENDRIX_20</name>
</gene>
<keyword evidence="2" id="KW-1185">Reference proteome</keyword>
<dbReference type="GeneID" id="77924582"/>
<protein>
    <submittedName>
        <fullName evidence="1">Uncharacterized protein</fullName>
    </submittedName>
</protein>
<organism evidence="1 2">
    <name type="scientific">Gordonia phage Phendrix</name>
    <dbReference type="NCBI Taxonomy" id="2593335"/>
    <lineage>
        <taxon>Viruses</taxon>
        <taxon>Duplodnaviria</taxon>
        <taxon>Heunggongvirae</taxon>
        <taxon>Uroviricota</taxon>
        <taxon>Caudoviricetes</taxon>
        <taxon>Godonkavirus</taxon>
        <taxon>Godonkavirus phendrix</taxon>
    </lineage>
</organism>
<dbReference type="Proteomes" id="UP000319596">
    <property type="component" value="Segment"/>
</dbReference>
<accession>A0A514U0U5</accession>
<evidence type="ECO:0000313" key="1">
    <source>
        <dbReference type="EMBL" id="QDK02568.1"/>
    </source>
</evidence>
<evidence type="ECO:0000313" key="2">
    <source>
        <dbReference type="Proteomes" id="UP000319596"/>
    </source>
</evidence>